<dbReference type="GO" id="GO:0005975">
    <property type="term" value="P:carbohydrate metabolic process"/>
    <property type="evidence" value="ECO:0007669"/>
    <property type="project" value="UniProtKB-UniRule"/>
</dbReference>
<evidence type="ECO:0000256" key="3">
    <source>
        <dbReference type="ARBA" id="ARBA00005081"/>
    </source>
</evidence>
<comment type="function">
    <text evidence="2 7">Converts N-acetylmannosamine-6-phosphate (ManNAc-6-P) to N-acetylglucosamine-6-phosphate (GlcNAc-6-P).</text>
</comment>
<dbReference type="FunFam" id="3.20.20.70:FF:000035">
    <property type="entry name" value="Putative N-acetylmannosamine-6-phosphate 2-epimerase"/>
    <property type="match status" value="1"/>
</dbReference>
<dbReference type="HAMAP" id="MF_01235">
    <property type="entry name" value="ManNAc6P_epimer"/>
    <property type="match status" value="1"/>
</dbReference>
<dbReference type="UniPathway" id="UPA00629">
    <property type="reaction ID" value="UER00682"/>
</dbReference>
<dbReference type="InterPro" id="IPR013785">
    <property type="entry name" value="Aldolase_TIM"/>
</dbReference>
<dbReference type="InterPro" id="IPR007260">
    <property type="entry name" value="NanE"/>
</dbReference>
<accession>A0A859FKM0</accession>
<keyword evidence="9" id="KW-1185">Reference proteome</keyword>
<evidence type="ECO:0000256" key="1">
    <source>
        <dbReference type="ARBA" id="ARBA00000056"/>
    </source>
</evidence>
<sequence>MLSTIKGGLIVSCQALPEEPLHGGDTMAKMAKAAVEGGAVAIRANGAADIREMRKVTNAPIIGLVKRDYADSAVYITATKAEVEELLAVGVEMIAIDATDRARPGGEMLADLVSFIHDHDTLVLADVSTVAEGVAAAKLGCDAISTTLSGYTSYTDSSQAGPDRELLRALSNEIEVPIIAEGRVRTPEEAVDMLKLGAYAVVVGSAITRPQQITKGFVNLIAKERETWERHKLKSR</sequence>
<evidence type="ECO:0000256" key="4">
    <source>
        <dbReference type="ARBA" id="ARBA00007439"/>
    </source>
</evidence>
<dbReference type="EC" id="5.1.3.9" evidence="7"/>
<organism evidence="8 9">
    <name type="scientific">Paenalkalicoccus suaedae</name>
    <dbReference type="NCBI Taxonomy" id="2592382"/>
    <lineage>
        <taxon>Bacteria</taxon>
        <taxon>Bacillati</taxon>
        <taxon>Bacillota</taxon>
        <taxon>Bacilli</taxon>
        <taxon>Bacillales</taxon>
        <taxon>Bacillaceae</taxon>
        <taxon>Paenalkalicoccus</taxon>
    </lineage>
</organism>
<dbReference type="AlphaFoldDB" id="A0A859FKM0"/>
<dbReference type="SUPFAM" id="SSF51366">
    <property type="entry name" value="Ribulose-phoshate binding barrel"/>
    <property type="match status" value="1"/>
</dbReference>
<evidence type="ECO:0000256" key="2">
    <source>
        <dbReference type="ARBA" id="ARBA00002147"/>
    </source>
</evidence>
<comment type="pathway">
    <text evidence="3 7">Amino-sugar metabolism; N-acetylneuraminate degradation; D-fructose 6-phosphate from N-acetylneuraminate: step 3/5.</text>
</comment>
<evidence type="ECO:0000256" key="7">
    <source>
        <dbReference type="HAMAP-Rule" id="MF_01235"/>
    </source>
</evidence>
<dbReference type="NCBIfam" id="NF002231">
    <property type="entry name" value="PRK01130.1"/>
    <property type="match status" value="1"/>
</dbReference>
<comment type="catalytic activity">
    <reaction evidence="1 7">
        <text>an N-acyl-D-glucosamine 6-phosphate = an N-acyl-D-mannosamine 6-phosphate</text>
        <dbReference type="Rhea" id="RHEA:23932"/>
        <dbReference type="ChEBI" id="CHEBI:57599"/>
        <dbReference type="ChEBI" id="CHEBI:57666"/>
        <dbReference type="EC" id="5.1.3.9"/>
    </reaction>
</comment>
<evidence type="ECO:0000256" key="5">
    <source>
        <dbReference type="ARBA" id="ARBA00023235"/>
    </source>
</evidence>
<dbReference type="GO" id="GO:0005829">
    <property type="term" value="C:cytosol"/>
    <property type="evidence" value="ECO:0007669"/>
    <property type="project" value="TreeGrafter"/>
</dbReference>
<proteinExistence type="inferred from homology"/>
<dbReference type="Gene3D" id="3.20.20.70">
    <property type="entry name" value="Aldolase class I"/>
    <property type="match status" value="1"/>
</dbReference>
<dbReference type="CDD" id="cd04729">
    <property type="entry name" value="NanE"/>
    <property type="match status" value="1"/>
</dbReference>
<dbReference type="GO" id="GO:0006053">
    <property type="term" value="P:N-acetylmannosamine catabolic process"/>
    <property type="evidence" value="ECO:0007669"/>
    <property type="project" value="TreeGrafter"/>
</dbReference>
<dbReference type="KEGG" id="psua:FLK61_40280"/>
<dbReference type="EMBL" id="CP041372">
    <property type="protein sequence ID" value="QKS73348.1"/>
    <property type="molecule type" value="Genomic_DNA"/>
</dbReference>
<comment type="similarity">
    <text evidence="4 7">Belongs to the NanE family.</text>
</comment>
<dbReference type="InterPro" id="IPR011060">
    <property type="entry name" value="RibuloseP-bd_barrel"/>
</dbReference>
<dbReference type="Pfam" id="PF04131">
    <property type="entry name" value="NanE"/>
    <property type="match status" value="1"/>
</dbReference>
<dbReference type="Proteomes" id="UP000318138">
    <property type="component" value="Chromosome"/>
</dbReference>
<name>A0A859FKM0_9BACI</name>
<dbReference type="GO" id="GO:0047465">
    <property type="term" value="F:N-acylglucosamine-6-phosphate 2-epimerase activity"/>
    <property type="evidence" value="ECO:0007669"/>
    <property type="project" value="UniProtKB-EC"/>
</dbReference>
<dbReference type="PANTHER" id="PTHR36204:SF1">
    <property type="entry name" value="N-ACETYLMANNOSAMINE-6-PHOSPHATE 2-EPIMERASE-RELATED"/>
    <property type="match status" value="1"/>
</dbReference>
<protein>
    <recommendedName>
        <fullName evidence="7">Putative N-acetylmannosamine-6-phosphate 2-epimerase</fullName>
        <ecNumber evidence="7">5.1.3.9</ecNumber>
    </recommendedName>
    <alternativeName>
        <fullName evidence="7">ManNAc-6-P epimerase</fullName>
    </alternativeName>
</protein>
<dbReference type="PANTHER" id="PTHR36204">
    <property type="entry name" value="N-ACETYLMANNOSAMINE-6-PHOSPHATE 2-EPIMERASE-RELATED"/>
    <property type="match status" value="1"/>
</dbReference>
<dbReference type="GO" id="GO:0019262">
    <property type="term" value="P:N-acetylneuraminate catabolic process"/>
    <property type="evidence" value="ECO:0007669"/>
    <property type="project" value="UniProtKB-UniRule"/>
</dbReference>
<evidence type="ECO:0000313" key="8">
    <source>
        <dbReference type="EMBL" id="QKS73348.1"/>
    </source>
</evidence>
<gene>
    <name evidence="7" type="primary">nanE</name>
    <name evidence="8" type="ORF">FLK61_40280</name>
</gene>
<evidence type="ECO:0000313" key="9">
    <source>
        <dbReference type="Proteomes" id="UP000318138"/>
    </source>
</evidence>
<reference evidence="9" key="1">
    <citation type="submission" date="2019-07" db="EMBL/GenBank/DDBJ databases">
        <title>Bacillus alkalisoli sp. nov. isolated from saline soil.</title>
        <authorList>
            <person name="Sun J.-Q."/>
            <person name="Xu L."/>
        </authorList>
    </citation>
    <scope>NUCLEOTIDE SEQUENCE [LARGE SCALE GENOMIC DNA]</scope>
    <source>
        <strain evidence="9">M4U3P1</strain>
    </source>
</reference>
<keyword evidence="6 7" id="KW-0119">Carbohydrate metabolism</keyword>
<keyword evidence="5 7" id="KW-0413">Isomerase</keyword>
<evidence type="ECO:0000256" key="6">
    <source>
        <dbReference type="ARBA" id="ARBA00023277"/>
    </source>
</evidence>